<dbReference type="EMBL" id="JARK01000829">
    <property type="protein sequence ID" value="EYC34961.1"/>
    <property type="molecule type" value="Genomic_DNA"/>
</dbReference>
<dbReference type="AlphaFoldDB" id="A0A016W5U7"/>
<accession>A0A016W5U7</accession>
<dbReference type="Proteomes" id="UP000024635">
    <property type="component" value="Unassembled WGS sequence"/>
</dbReference>
<proteinExistence type="predicted"/>
<sequence length="164" mass="18953">MATYLARFVWRPIWQGLYDDPFGKVCMATHLARFVWRPIWQAGITFGDSIAERLESDADLQYTIRLSNTKRRSKEGTGMNSFTPWDTKEVFATEYTDGPINPWDSDGGPPVQAMGILFIQIIHTDPRKTDPYIFKSFLMLHMGILTNCELYRRRKIKATGRKAL</sequence>
<keyword evidence="2" id="KW-1185">Reference proteome</keyword>
<comment type="caution">
    <text evidence="1">The sequence shown here is derived from an EMBL/GenBank/DDBJ whole genome shotgun (WGS) entry which is preliminary data.</text>
</comment>
<protein>
    <submittedName>
        <fullName evidence="1">Uncharacterized protein</fullName>
    </submittedName>
</protein>
<evidence type="ECO:0000313" key="1">
    <source>
        <dbReference type="EMBL" id="EYC34961.1"/>
    </source>
</evidence>
<organism evidence="1 2">
    <name type="scientific">Ancylostoma ceylanicum</name>
    <dbReference type="NCBI Taxonomy" id="53326"/>
    <lineage>
        <taxon>Eukaryota</taxon>
        <taxon>Metazoa</taxon>
        <taxon>Ecdysozoa</taxon>
        <taxon>Nematoda</taxon>
        <taxon>Chromadorea</taxon>
        <taxon>Rhabditida</taxon>
        <taxon>Rhabditina</taxon>
        <taxon>Rhabditomorpha</taxon>
        <taxon>Strongyloidea</taxon>
        <taxon>Ancylostomatidae</taxon>
        <taxon>Ancylostomatinae</taxon>
        <taxon>Ancylostoma</taxon>
    </lineage>
</organism>
<gene>
    <name evidence="1" type="primary">Acey_s1230.g3774</name>
    <name evidence="1" type="ORF">Y032_1230g3774</name>
</gene>
<name>A0A016W5U7_9BILA</name>
<evidence type="ECO:0000313" key="2">
    <source>
        <dbReference type="Proteomes" id="UP000024635"/>
    </source>
</evidence>
<reference evidence="2" key="1">
    <citation type="journal article" date="2015" name="Nat. Genet.">
        <title>The genome and transcriptome of the zoonotic hookworm Ancylostoma ceylanicum identify infection-specific gene families.</title>
        <authorList>
            <person name="Schwarz E.M."/>
            <person name="Hu Y."/>
            <person name="Antoshechkin I."/>
            <person name="Miller M.M."/>
            <person name="Sternberg P.W."/>
            <person name="Aroian R.V."/>
        </authorList>
    </citation>
    <scope>NUCLEOTIDE SEQUENCE</scope>
    <source>
        <strain evidence="2">HY135</strain>
    </source>
</reference>
<dbReference type="STRING" id="53326.A0A016W5U7"/>